<evidence type="ECO:0000313" key="10">
    <source>
        <dbReference type="EMBL" id="KAJ8427732.1"/>
    </source>
</evidence>
<dbReference type="PANTHER" id="PTHR10639">
    <property type="entry name" value="CLATHRIN LIGHT CHAIN"/>
    <property type="match status" value="1"/>
</dbReference>
<feature type="region of interest" description="Disordered" evidence="9">
    <location>
        <begin position="205"/>
        <end position="353"/>
    </location>
</feature>
<keyword evidence="6 7" id="KW-0968">Cytoplasmic vesicle</keyword>
<keyword evidence="11" id="KW-1185">Reference proteome</keyword>
<feature type="compositionally biased region" description="Basic and acidic residues" evidence="9">
    <location>
        <begin position="75"/>
        <end position="88"/>
    </location>
</feature>
<keyword evidence="5 7" id="KW-0168">Coated pit</keyword>
<protein>
    <recommendedName>
        <fullName evidence="7">Clathrin light chain</fullName>
    </recommendedName>
</protein>
<dbReference type="GO" id="GO:0072583">
    <property type="term" value="P:clathrin-dependent endocytosis"/>
    <property type="evidence" value="ECO:0007669"/>
    <property type="project" value="TreeGrafter"/>
</dbReference>
<comment type="function">
    <text evidence="1 7">Clathrin is the major protein of the polyhedral coat of coated pits and vesicles.</text>
</comment>
<evidence type="ECO:0000313" key="11">
    <source>
        <dbReference type="Proteomes" id="UP001153076"/>
    </source>
</evidence>
<dbReference type="GO" id="GO:0005198">
    <property type="term" value="F:structural molecule activity"/>
    <property type="evidence" value="ECO:0007669"/>
    <property type="project" value="InterPro"/>
</dbReference>
<dbReference type="GO" id="GO:0006886">
    <property type="term" value="P:intracellular protein transport"/>
    <property type="evidence" value="ECO:0007669"/>
    <property type="project" value="InterPro"/>
</dbReference>
<feature type="coiled-coil region" evidence="8">
    <location>
        <begin position="121"/>
        <end position="152"/>
    </location>
</feature>
<evidence type="ECO:0000256" key="6">
    <source>
        <dbReference type="ARBA" id="ARBA00023329"/>
    </source>
</evidence>
<gene>
    <name evidence="10" type="ORF">Cgig2_000987</name>
</gene>
<evidence type="ECO:0000256" key="4">
    <source>
        <dbReference type="ARBA" id="ARBA00023136"/>
    </source>
</evidence>
<dbReference type="GO" id="GO:0030130">
    <property type="term" value="C:clathrin coat of trans-Golgi network vesicle"/>
    <property type="evidence" value="ECO:0007669"/>
    <property type="project" value="InterPro"/>
</dbReference>
<dbReference type="GO" id="GO:0032050">
    <property type="term" value="F:clathrin heavy chain binding"/>
    <property type="evidence" value="ECO:0007669"/>
    <property type="project" value="TreeGrafter"/>
</dbReference>
<evidence type="ECO:0000256" key="3">
    <source>
        <dbReference type="ARBA" id="ARBA00005263"/>
    </source>
</evidence>
<feature type="compositionally biased region" description="Basic and acidic residues" evidence="9">
    <location>
        <begin position="317"/>
        <end position="332"/>
    </location>
</feature>
<feature type="compositionally biased region" description="Basic and acidic residues" evidence="9">
    <location>
        <begin position="343"/>
        <end position="353"/>
    </location>
</feature>
<comment type="caution">
    <text evidence="10">The sequence shown here is derived from an EMBL/GenBank/DDBJ whole genome shotgun (WGS) entry which is preliminary data.</text>
</comment>
<feature type="compositionally biased region" description="Basic and acidic residues" evidence="9">
    <location>
        <begin position="266"/>
        <end position="309"/>
    </location>
</feature>
<dbReference type="Proteomes" id="UP001153076">
    <property type="component" value="Unassembled WGS sequence"/>
</dbReference>
<organism evidence="10 11">
    <name type="scientific">Carnegiea gigantea</name>
    <dbReference type="NCBI Taxonomy" id="171969"/>
    <lineage>
        <taxon>Eukaryota</taxon>
        <taxon>Viridiplantae</taxon>
        <taxon>Streptophyta</taxon>
        <taxon>Embryophyta</taxon>
        <taxon>Tracheophyta</taxon>
        <taxon>Spermatophyta</taxon>
        <taxon>Magnoliopsida</taxon>
        <taxon>eudicotyledons</taxon>
        <taxon>Gunneridae</taxon>
        <taxon>Pentapetalae</taxon>
        <taxon>Caryophyllales</taxon>
        <taxon>Cactineae</taxon>
        <taxon>Cactaceae</taxon>
        <taxon>Cactoideae</taxon>
        <taxon>Echinocereeae</taxon>
        <taxon>Carnegiea</taxon>
    </lineage>
</organism>
<evidence type="ECO:0000256" key="2">
    <source>
        <dbReference type="ARBA" id="ARBA00004180"/>
    </source>
</evidence>
<evidence type="ECO:0000256" key="7">
    <source>
        <dbReference type="RuleBase" id="RU363137"/>
    </source>
</evidence>
<comment type="similarity">
    <text evidence="3 7">Belongs to the clathrin light chain family.</text>
</comment>
<keyword evidence="4 7" id="KW-0472">Membrane</keyword>
<dbReference type="Pfam" id="PF01086">
    <property type="entry name" value="Clathrin_lg_ch"/>
    <property type="match status" value="1"/>
</dbReference>
<dbReference type="GO" id="GO:0030132">
    <property type="term" value="C:clathrin coat of coated pit"/>
    <property type="evidence" value="ECO:0007669"/>
    <property type="project" value="InterPro"/>
</dbReference>
<evidence type="ECO:0000256" key="9">
    <source>
        <dbReference type="SAM" id="MobiDB-lite"/>
    </source>
</evidence>
<dbReference type="PANTHER" id="PTHR10639:SF33">
    <property type="entry name" value="CLATHRIN LIGHT CHAIN 1"/>
    <property type="match status" value="1"/>
</dbReference>
<dbReference type="InterPro" id="IPR000996">
    <property type="entry name" value="Clathrin_L-chain"/>
</dbReference>
<feature type="compositionally biased region" description="Pro residues" evidence="9">
    <location>
        <begin position="252"/>
        <end position="264"/>
    </location>
</feature>
<evidence type="ECO:0000256" key="1">
    <source>
        <dbReference type="ARBA" id="ARBA00003913"/>
    </source>
</evidence>
<accession>A0A9Q1GTZ5</accession>
<dbReference type="AlphaFoldDB" id="A0A9Q1GTZ5"/>
<evidence type="ECO:0000256" key="8">
    <source>
        <dbReference type="SAM" id="Coils"/>
    </source>
</evidence>
<dbReference type="OrthoDB" id="782264at2759"/>
<feature type="compositionally biased region" description="Low complexity" evidence="9">
    <location>
        <begin position="333"/>
        <end position="342"/>
    </location>
</feature>
<reference evidence="10" key="1">
    <citation type="submission" date="2022-04" db="EMBL/GenBank/DDBJ databases">
        <title>Carnegiea gigantea Genome sequencing and assembly v2.</title>
        <authorList>
            <person name="Copetti D."/>
            <person name="Sanderson M.J."/>
            <person name="Burquez A."/>
            <person name="Wojciechowski M.F."/>
        </authorList>
    </citation>
    <scope>NUCLEOTIDE SEQUENCE</scope>
    <source>
        <strain evidence="10">SGP5-SGP5p</strain>
        <tissue evidence="10">Aerial part</tissue>
    </source>
</reference>
<keyword evidence="8" id="KW-0175">Coiled coil</keyword>
<dbReference type="EMBL" id="JAKOGI010001104">
    <property type="protein sequence ID" value="KAJ8427732.1"/>
    <property type="molecule type" value="Genomic_DNA"/>
</dbReference>
<comment type="subcellular location">
    <subcellularLocation>
        <location evidence="2 7">Cytoplasmic vesicle membrane</location>
        <topology evidence="2 7">Peripheral membrane protein</topology>
        <orientation evidence="2 7">Cytoplasmic side</orientation>
    </subcellularLocation>
    <subcellularLocation>
        <location evidence="7">Membrane</location>
        <location evidence="7">Coated pit</location>
        <topology evidence="7">Peripheral membrane protein</topology>
        <orientation evidence="7">Cytoplasmic side</orientation>
    </subcellularLocation>
    <text evidence="7">Cytoplasmic face of coated pits and vesicles.</text>
</comment>
<sequence length="353" mass="38818">MSMFEAMSTDGGDVVNAVPAATPFNETGGEDGGFEPNYTPDFVGAEDPAADGGGAYGFQSAEAEYAPSPFELEMNGDHREEEGQRQALDEGIFTSGDGDGAGDGSVLPPPSEMLPEEGAVFREWRRQNALDLEQKEKLEKEMRSQIINEAEEYRRQFYEKRKLNCESVGKLNREREKLYLANQEKFHKEAHKHYWKAIAELIPREVPNIEKKRGKKDTDNKKPTVVVIQGPKPGKPTDLSRMRQIFLKLKQNPPPHMMPPPPAPAKDGKDGKDGEKDKKDGKDNKVDGKDVAKDGKKDAPAAGGEKDAENESAVPAREAEKAAIRENAEPKQEAPAAPQQGEQGKEAELIPSV</sequence>
<name>A0A9Q1GTZ5_9CARY</name>
<evidence type="ECO:0000256" key="5">
    <source>
        <dbReference type="ARBA" id="ARBA00023176"/>
    </source>
</evidence>
<proteinExistence type="inferred from homology"/>
<feature type="region of interest" description="Disordered" evidence="9">
    <location>
        <begin position="1"/>
        <end position="108"/>
    </location>
</feature>
<feature type="compositionally biased region" description="Basic and acidic residues" evidence="9">
    <location>
        <begin position="207"/>
        <end position="222"/>
    </location>
</feature>